<evidence type="ECO:0000256" key="7">
    <source>
        <dbReference type="HAMAP-Rule" id="MF_00534"/>
    </source>
</evidence>
<accession>A0A239X5R2</accession>
<dbReference type="CDD" id="cd04318">
    <property type="entry name" value="EcAsnRS_like_N"/>
    <property type="match status" value="1"/>
</dbReference>
<dbReference type="InterPro" id="IPR004365">
    <property type="entry name" value="NA-bd_OB_tRNA"/>
</dbReference>
<dbReference type="InterPro" id="IPR002312">
    <property type="entry name" value="Asp/Asn-tRNA-synth_IIb"/>
</dbReference>
<evidence type="ECO:0000256" key="5">
    <source>
        <dbReference type="ARBA" id="ARBA00022917"/>
    </source>
</evidence>
<dbReference type="SUPFAM" id="SSF55681">
    <property type="entry name" value="Class II aaRS and biotin synthetases"/>
    <property type="match status" value="1"/>
</dbReference>
<proteinExistence type="inferred from homology"/>
<keyword evidence="10" id="KW-1185">Reference proteome</keyword>
<dbReference type="InterPro" id="IPR012340">
    <property type="entry name" value="NA-bd_OB-fold"/>
</dbReference>
<evidence type="ECO:0000256" key="3">
    <source>
        <dbReference type="ARBA" id="ARBA00022741"/>
    </source>
</evidence>
<dbReference type="KEGG" id="ctak:4412677_01007"/>
<evidence type="ECO:0000256" key="4">
    <source>
        <dbReference type="ARBA" id="ARBA00022840"/>
    </source>
</evidence>
<dbReference type="PANTHER" id="PTHR22594">
    <property type="entry name" value="ASPARTYL/LYSYL-TRNA SYNTHETASE"/>
    <property type="match status" value="1"/>
</dbReference>
<evidence type="ECO:0000313" key="9">
    <source>
        <dbReference type="EMBL" id="SNV41992.1"/>
    </source>
</evidence>
<keyword evidence="6 7" id="KW-0030">Aminoacyl-tRNA synthetase</keyword>
<comment type="similarity">
    <text evidence="1 7">Belongs to the class-II aminoacyl-tRNA synthetase family.</text>
</comment>
<dbReference type="AlphaFoldDB" id="A0A239X5R2"/>
<dbReference type="SUPFAM" id="SSF50249">
    <property type="entry name" value="Nucleic acid-binding proteins"/>
    <property type="match status" value="1"/>
</dbReference>
<dbReference type="Pfam" id="PF00152">
    <property type="entry name" value="tRNA-synt_2"/>
    <property type="match status" value="1"/>
</dbReference>
<reference evidence="9 10" key="1">
    <citation type="submission" date="2017-06" db="EMBL/GenBank/DDBJ databases">
        <authorList>
            <consortium name="Pathogen Informatics"/>
        </authorList>
    </citation>
    <scope>NUCLEOTIDE SEQUENCE [LARGE SCALE GENOMIC DNA]</scope>
    <source>
        <strain evidence="9 10">NCTC13490</strain>
    </source>
</reference>
<dbReference type="InterPro" id="IPR006195">
    <property type="entry name" value="aa-tRNA-synth_II"/>
</dbReference>
<organism evidence="9 10">
    <name type="scientific">Chryseobacterium taklimakanense</name>
    <dbReference type="NCBI Taxonomy" id="536441"/>
    <lineage>
        <taxon>Bacteria</taxon>
        <taxon>Pseudomonadati</taxon>
        <taxon>Bacteroidota</taxon>
        <taxon>Flavobacteriia</taxon>
        <taxon>Flavobacteriales</taxon>
        <taxon>Weeksellaceae</taxon>
        <taxon>Chryseobacterium group</taxon>
        <taxon>Chryseobacterium</taxon>
    </lineage>
</organism>
<dbReference type="Pfam" id="PF01336">
    <property type="entry name" value="tRNA_anti-codon"/>
    <property type="match status" value="1"/>
</dbReference>
<dbReference type="HAMAP" id="MF_00534">
    <property type="entry name" value="Asn_tRNA_synth"/>
    <property type="match status" value="1"/>
</dbReference>
<dbReference type="NCBIfam" id="NF003037">
    <property type="entry name" value="PRK03932.1"/>
    <property type="match status" value="1"/>
</dbReference>
<dbReference type="GO" id="GO:0006421">
    <property type="term" value="P:asparaginyl-tRNA aminoacylation"/>
    <property type="evidence" value="ECO:0007669"/>
    <property type="project" value="UniProtKB-UniRule"/>
</dbReference>
<sequence>MCSSVKQNVPIYSASQNSINRWGLKNKTIAEKAAFIKNYSNFPYICTLQMFTMEKRTVKDILEGYKKVLHHDITVQGWVRAFRSNRFIALNDGSTINNLQIVVDFENFDEAIIKQINTASSLKITGEVVESQGAGQTVEILAKKIVILGDNFSEELQKTILQPKKHSLEKLREEAHLRFRTNLFGAIFRVRSAVSFAIHEFFNKNQFFYIHTPIITGADAEGAGEMFGVTNFDLNNIPRDENGDIDFEQDFFARKTSLTVSGQLEAETAAMGLGRVYTFGPTFRAENSNTTRHLAEFWMVEPEVAFNNLEDNIDLAENFLKYVIKYVLENCKDDLEFLDKRFAEEQKQKPEKERAKEGLIEKLEKVAEKRFKRVSYTEAIEILMNSKENKKGKFQFPVEHWGTDLQSEHERFLVEKHFESPVVLFDYPKEIKAFYMRLNEDGKTVAAMDVLFPGIGEIIGGSQREERIDVLKQKMKEMHVDEDELWWYIDTRKFGSVPHAGFGLGLERLVLFVTGMTNIRDVIPFPRTPKSAEF</sequence>
<keyword evidence="2 7" id="KW-0436">Ligase</keyword>
<comment type="catalytic activity">
    <reaction evidence="7">
        <text>tRNA(Asn) + L-asparagine + ATP = L-asparaginyl-tRNA(Asn) + AMP + diphosphate + H(+)</text>
        <dbReference type="Rhea" id="RHEA:11180"/>
        <dbReference type="Rhea" id="RHEA-COMP:9659"/>
        <dbReference type="Rhea" id="RHEA-COMP:9674"/>
        <dbReference type="ChEBI" id="CHEBI:15378"/>
        <dbReference type="ChEBI" id="CHEBI:30616"/>
        <dbReference type="ChEBI" id="CHEBI:33019"/>
        <dbReference type="ChEBI" id="CHEBI:58048"/>
        <dbReference type="ChEBI" id="CHEBI:78442"/>
        <dbReference type="ChEBI" id="CHEBI:78515"/>
        <dbReference type="ChEBI" id="CHEBI:456215"/>
        <dbReference type="EC" id="6.1.1.22"/>
    </reaction>
</comment>
<keyword evidence="3 7" id="KW-0547">Nucleotide-binding</keyword>
<dbReference type="CDD" id="cd00776">
    <property type="entry name" value="AsxRS_core"/>
    <property type="match status" value="1"/>
</dbReference>
<dbReference type="InterPro" id="IPR004364">
    <property type="entry name" value="Aa-tRNA-synt_II"/>
</dbReference>
<feature type="domain" description="Aminoacyl-transfer RNA synthetases class-II family profile" evidence="8">
    <location>
        <begin position="188"/>
        <end position="524"/>
    </location>
</feature>
<dbReference type="GO" id="GO:0003676">
    <property type="term" value="F:nucleic acid binding"/>
    <property type="evidence" value="ECO:0007669"/>
    <property type="project" value="InterPro"/>
</dbReference>
<evidence type="ECO:0000256" key="2">
    <source>
        <dbReference type="ARBA" id="ARBA00022598"/>
    </source>
</evidence>
<dbReference type="GO" id="GO:0005524">
    <property type="term" value="F:ATP binding"/>
    <property type="evidence" value="ECO:0007669"/>
    <property type="project" value="UniProtKB-UniRule"/>
</dbReference>
<evidence type="ECO:0000256" key="6">
    <source>
        <dbReference type="ARBA" id="ARBA00023146"/>
    </source>
</evidence>
<dbReference type="NCBIfam" id="TIGR00457">
    <property type="entry name" value="asnS"/>
    <property type="match status" value="1"/>
</dbReference>
<dbReference type="PRINTS" id="PR01042">
    <property type="entry name" value="TRNASYNTHASP"/>
</dbReference>
<dbReference type="EMBL" id="LT906465">
    <property type="protein sequence ID" value="SNV41992.1"/>
    <property type="molecule type" value="Genomic_DNA"/>
</dbReference>
<name>A0A239X5R2_9FLAO</name>
<evidence type="ECO:0000313" key="10">
    <source>
        <dbReference type="Proteomes" id="UP000215196"/>
    </source>
</evidence>
<dbReference type="PANTHER" id="PTHR22594:SF34">
    <property type="entry name" value="ASPARAGINE--TRNA LIGASE, MITOCHONDRIAL-RELATED"/>
    <property type="match status" value="1"/>
</dbReference>
<dbReference type="PROSITE" id="PS50862">
    <property type="entry name" value="AA_TRNA_LIGASE_II"/>
    <property type="match status" value="1"/>
</dbReference>
<dbReference type="EC" id="6.1.1.22" evidence="7"/>
<dbReference type="GO" id="GO:0005737">
    <property type="term" value="C:cytoplasm"/>
    <property type="evidence" value="ECO:0007669"/>
    <property type="project" value="UniProtKB-SubCell"/>
</dbReference>
<comment type="subcellular location">
    <subcellularLocation>
        <location evidence="7">Cytoplasm</location>
    </subcellularLocation>
</comment>
<dbReference type="Gene3D" id="2.40.50.140">
    <property type="entry name" value="Nucleic acid-binding proteins"/>
    <property type="match status" value="1"/>
</dbReference>
<dbReference type="InterPro" id="IPR045864">
    <property type="entry name" value="aa-tRNA-synth_II/BPL/LPL"/>
</dbReference>
<dbReference type="GO" id="GO:0004816">
    <property type="term" value="F:asparagine-tRNA ligase activity"/>
    <property type="evidence" value="ECO:0007669"/>
    <property type="project" value="UniProtKB-UniRule"/>
</dbReference>
<comment type="subunit">
    <text evidence="7">Homodimer.</text>
</comment>
<keyword evidence="7" id="KW-0963">Cytoplasm</keyword>
<dbReference type="FunFam" id="3.30.930.10:FF:000016">
    <property type="entry name" value="Asparagine--tRNA ligase"/>
    <property type="match status" value="1"/>
</dbReference>
<gene>
    <name evidence="7 9" type="primary">asnS</name>
    <name evidence="9" type="ORF">SAMEA4412677_01007</name>
</gene>
<dbReference type="Proteomes" id="UP000215196">
    <property type="component" value="Chromosome 1"/>
</dbReference>
<keyword evidence="5 7" id="KW-0648">Protein biosynthesis</keyword>
<keyword evidence="4 7" id="KW-0067">ATP-binding</keyword>
<evidence type="ECO:0000256" key="1">
    <source>
        <dbReference type="ARBA" id="ARBA00008226"/>
    </source>
</evidence>
<evidence type="ECO:0000259" key="8">
    <source>
        <dbReference type="PROSITE" id="PS50862"/>
    </source>
</evidence>
<dbReference type="InterPro" id="IPR004522">
    <property type="entry name" value="Asn-tRNA-ligase"/>
</dbReference>
<dbReference type="Gene3D" id="3.30.930.10">
    <property type="entry name" value="Bira Bifunctional Protein, Domain 2"/>
    <property type="match status" value="1"/>
</dbReference>
<protein>
    <recommendedName>
        <fullName evidence="7">Asparagine--tRNA ligase</fullName>
        <ecNumber evidence="7">6.1.1.22</ecNumber>
    </recommendedName>
    <alternativeName>
        <fullName evidence="7">Asparaginyl-tRNA synthetase</fullName>
        <shortName evidence="7">AsnRS</shortName>
    </alternativeName>
</protein>